<dbReference type="EMBL" id="PJEO01000051">
    <property type="protein sequence ID" value="PKQ44205.1"/>
    <property type="molecule type" value="Genomic_DNA"/>
</dbReference>
<dbReference type="OrthoDB" id="1368281at2"/>
<evidence type="ECO:0000313" key="3">
    <source>
        <dbReference type="Proteomes" id="UP000233435"/>
    </source>
</evidence>
<dbReference type="Proteomes" id="UP000233435">
    <property type="component" value="Unassembled WGS sequence"/>
</dbReference>
<proteinExistence type="predicted"/>
<keyword evidence="3" id="KW-1185">Reference proteome</keyword>
<sequence length="132" mass="14799">MSRLYYESPSPARSNTSNNTKEYLDKVSSLIPAEIVAAYLTLISLAKSVNDYVLISQVIAFAGCLILTPIYLNYMAEENKPKLKHIIISTVSFIIWAYVISGDEFNIYYNGALSSMILIFYSLIVGLIKLDK</sequence>
<dbReference type="RefSeq" id="WP_106660490.1">
    <property type="nucleotide sequence ID" value="NZ_PJEO01000051.1"/>
</dbReference>
<keyword evidence="1" id="KW-1133">Transmembrane helix</keyword>
<organism evidence="2 3">
    <name type="scientific">Confluentibacter flavum</name>
    <dbReference type="NCBI Taxonomy" id="1909700"/>
    <lineage>
        <taxon>Bacteria</taxon>
        <taxon>Pseudomonadati</taxon>
        <taxon>Bacteroidota</taxon>
        <taxon>Flavobacteriia</taxon>
        <taxon>Flavobacteriales</taxon>
        <taxon>Flavobacteriaceae</taxon>
        <taxon>Confluentibacter</taxon>
    </lineage>
</organism>
<gene>
    <name evidence="2" type="ORF">CSW08_13970</name>
</gene>
<feature type="transmembrane region" description="Helical" evidence="1">
    <location>
        <begin position="107"/>
        <end position="128"/>
    </location>
</feature>
<reference evidence="2 3" key="1">
    <citation type="submission" date="2017-12" db="EMBL/GenBank/DDBJ databases">
        <title>Confluentibacter flavum sp. nov., isolated from the saline lake.</title>
        <authorList>
            <person name="Yu L."/>
        </authorList>
    </citation>
    <scope>NUCLEOTIDE SEQUENCE [LARGE SCALE GENOMIC DNA]</scope>
    <source>
        <strain evidence="2 3">3B</strain>
    </source>
</reference>
<evidence type="ECO:0000256" key="1">
    <source>
        <dbReference type="SAM" id="Phobius"/>
    </source>
</evidence>
<protein>
    <submittedName>
        <fullName evidence="2">Uncharacterized protein</fullName>
    </submittedName>
</protein>
<comment type="caution">
    <text evidence="2">The sequence shown here is derived from an EMBL/GenBank/DDBJ whole genome shotgun (WGS) entry which is preliminary data.</text>
</comment>
<feature type="transmembrane region" description="Helical" evidence="1">
    <location>
        <begin position="52"/>
        <end position="71"/>
    </location>
</feature>
<accession>A0A2N3HGW3</accession>
<feature type="transmembrane region" description="Helical" evidence="1">
    <location>
        <begin position="83"/>
        <end position="101"/>
    </location>
</feature>
<keyword evidence="1" id="KW-0812">Transmembrane</keyword>
<dbReference type="AlphaFoldDB" id="A0A2N3HGW3"/>
<evidence type="ECO:0000313" key="2">
    <source>
        <dbReference type="EMBL" id="PKQ44205.1"/>
    </source>
</evidence>
<name>A0A2N3HGW3_9FLAO</name>
<keyword evidence="1" id="KW-0472">Membrane</keyword>